<evidence type="ECO:0000256" key="1">
    <source>
        <dbReference type="SAM" id="Phobius"/>
    </source>
</evidence>
<protein>
    <submittedName>
        <fullName evidence="2">Uncharacterized protein</fullName>
    </submittedName>
</protein>
<dbReference type="OrthoDB" id="2104804at2759"/>
<dbReference type="EMBL" id="JAEPRC010000044">
    <property type="protein sequence ID" value="KAG2212861.1"/>
    <property type="molecule type" value="Genomic_DNA"/>
</dbReference>
<keyword evidence="1" id="KW-0812">Transmembrane</keyword>
<dbReference type="AlphaFoldDB" id="A0A8H7RKL0"/>
<feature type="transmembrane region" description="Helical" evidence="1">
    <location>
        <begin position="20"/>
        <end position="39"/>
    </location>
</feature>
<gene>
    <name evidence="2" type="ORF">INT46_009653</name>
</gene>
<reference evidence="2" key="1">
    <citation type="submission" date="2020-12" db="EMBL/GenBank/DDBJ databases">
        <title>Metabolic potential, ecology and presence of endohyphal bacteria is reflected in genomic diversity of Mucoromycotina.</title>
        <authorList>
            <person name="Muszewska A."/>
            <person name="Okrasinska A."/>
            <person name="Steczkiewicz K."/>
            <person name="Drgas O."/>
            <person name="Orlowska M."/>
            <person name="Perlinska-Lenart U."/>
            <person name="Aleksandrzak-Piekarczyk T."/>
            <person name="Szatraj K."/>
            <person name="Zielenkiewicz U."/>
            <person name="Pilsyk S."/>
            <person name="Malc E."/>
            <person name="Mieczkowski P."/>
            <person name="Kruszewska J.S."/>
            <person name="Biernat P."/>
            <person name="Pawlowska J."/>
        </authorList>
    </citation>
    <scope>NUCLEOTIDE SEQUENCE</scope>
    <source>
        <strain evidence="2">CBS 226.32</strain>
    </source>
</reference>
<proteinExistence type="predicted"/>
<evidence type="ECO:0000313" key="3">
    <source>
        <dbReference type="Proteomes" id="UP000650833"/>
    </source>
</evidence>
<keyword evidence="1" id="KW-1133">Transmembrane helix</keyword>
<dbReference type="Proteomes" id="UP000650833">
    <property type="component" value="Unassembled WGS sequence"/>
</dbReference>
<accession>A0A8H7RKL0</accession>
<name>A0A8H7RKL0_9FUNG</name>
<comment type="caution">
    <text evidence="2">The sequence shown here is derived from an EMBL/GenBank/DDBJ whole genome shotgun (WGS) entry which is preliminary data.</text>
</comment>
<keyword evidence="3" id="KW-1185">Reference proteome</keyword>
<organism evidence="2 3">
    <name type="scientific">Mucor plumbeus</name>
    <dbReference type="NCBI Taxonomy" id="97098"/>
    <lineage>
        <taxon>Eukaryota</taxon>
        <taxon>Fungi</taxon>
        <taxon>Fungi incertae sedis</taxon>
        <taxon>Mucoromycota</taxon>
        <taxon>Mucoromycotina</taxon>
        <taxon>Mucoromycetes</taxon>
        <taxon>Mucorales</taxon>
        <taxon>Mucorineae</taxon>
        <taxon>Mucoraceae</taxon>
        <taxon>Mucor</taxon>
    </lineage>
</organism>
<sequence>MTVYSLLEEQSVQEKPSYKAWYVVGLSLTAVAIAGYSMITYQHIGSDQNFIPKANTAIPVRSINFTVPTQEQLYFVDLDKYVIEDHIIQAFQKNTADSIKQITIDKLMQLYYKNQTIVPWSDRWLSSNNSTEKTTFSCDNQPLPYPIVRHLATEYFPLKNADSFYDDDDDGDDKSTSFNYDSPTLILPFAKQPKLVQGQELCIRIVVPFKDVGKDDIHRLLYRPYPQNNAQLTSPWWDTMMTSLTDIHTNASIPIHMQPWREHNNLRQRARQLNNVNNQIPEWTRLREDELYERERTHVYEAQIILPQEGSWELSSILEFVEARYNFEYGPVSPYRPIQIPVFPTGLQYINISSNSQKQSSIISKTDQDSLKEHLALPLCKGFNNPGRWLPFPKNNSLQDALVSSQLAGLTRDGKYWAPYSCRFRHLSYEQFNRCASKKYARGMNLYGDSNIRRSIKKFLSHGQWCKGWENHITQPLLPDDQKPVIDSTYLVRRDEPASSPAVVDNGDYNSPKEYRYTEESQTRNCYCEDFSEPHWNKTWFDPMARRFELIYSNDATESKALGITEWDDKPVNGSSPKLGNDRFPVSSYKWDGLTYLNIPGWDTAVPSSPREVDVAIFSLGNWDAAFAELEPFLKDVDRLIRQIKEFYDLSKTKIIYRTAQYYCCRIDVSGRTRQVSGPRLDSFEQEVRNRFVNELKAEIWDTYTLGESKTWDEKTIGITCPSNHVPADQVEIENQILMNGLCNF</sequence>
<keyword evidence="1" id="KW-0472">Membrane</keyword>
<evidence type="ECO:0000313" key="2">
    <source>
        <dbReference type="EMBL" id="KAG2212861.1"/>
    </source>
</evidence>